<feature type="compositionally biased region" description="Basic and acidic residues" evidence="1">
    <location>
        <begin position="59"/>
        <end position="71"/>
    </location>
</feature>
<dbReference type="Proteomes" id="UP000239560">
    <property type="component" value="Unassembled WGS sequence"/>
</dbReference>
<evidence type="ECO:0000313" key="3">
    <source>
        <dbReference type="EMBL" id="PRQ70646.1"/>
    </source>
</evidence>
<reference evidence="3 4" key="1">
    <citation type="journal article" date="2018" name="Elife">
        <title>Functional genomics of lipid metabolism in the oleaginous yeast Rhodosporidium toruloides.</title>
        <authorList>
            <person name="Coradetti S.T."/>
            <person name="Pinel D."/>
            <person name="Geiselman G."/>
            <person name="Ito M."/>
            <person name="Mondo S."/>
            <person name="Reilly M.C."/>
            <person name="Cheng Y.F."/>
            <person name="Bauer S."/>
            <person name="Grigoriev I."/>
            <person name="Gladden J.M."/>
            <person name="Simmons B.A."/>
            <person name="Brem R."/>
            <person name="Arkin A.P."/>
            <person name="Skerker J.M."/>
        </authorList>
    </citation>
    <scope>NUCLEOTIDE SEQUENCE [LARGE SCALE GENOMIC DNA]</scope>
    <source>
        <strain evidence="3 4">NBRC 0880</strain>
    </source>
</reference>
<sequence>MGTLGLRQGWLASLALASPHTCPPRCPRRSFLPFLFSLLVGLSLLAWQRRSRPAQRRAQIGDERGDKDETVNPRTALLPRSRQPWTHLFLLRVASVPTPGHGEAGRERSEQEVNREGQQFRARLLRIATSYEPARGAPGRFGRHRKRDGRVEDEERGTRTGEEKERGSLTAER</sequence>
<feature type="compositionally biased region" description="Basic and acidic residues" evidence="1">
    <location>
        <begin position="156"/>
        <end position="173"/>
    </location>
</feature>
<feature type="compositionally biased region" description="Basic and acidic residues" evidence="1">
    <location>
        <begin position="103"/>
        <end position="115"/>
    </location>
</feature>
<protein>
    <submittedName>
        <fullName evidence="3">Uncharacterized protein</fullName>
    </submittedName>
</protein>
<feature type="region of interest" description="Disordered" evidence="1">
    <location>
        <begin position="96"/>
        <end position="173"/>
    </location>
</feature>
<gene>
    <name evidence="3" type="ORF">AAT19DRAFT_10803</name>
</gene>
<organism evidence="3 4">
    <name type="scientific">Rhodotorula toruloides</name>
    <name type="common">Yeast</name>
    <name type="synonym">Rhodosporidium toruloides</name>
    <dbReference type="NCBI Taxonomy" id="5286"/>
    <lineage>
        <taxon>Eukaryota</taxon>
        <taxon>Fungi</taxon>
        <taxon>Dikarya</taxon>
        <taxon>Basidiomycota</taxon>
        <taxon>Pucciniomycotina</taxon>
        <taxon>Microbotryomycetes</taxon>
        <taxon>Sporidiobolales</taxon>
        <taxon>Sporidiobolaceae</taxon>
        <taxon>Rhodotorula</taxon>
    </lineage>
</organism>
<comment type="caution">
    <text evidence="3">The sequence shown here is derived from an EMBL/GenBank/DDBJ whole genome shotgun (WGS) entry which is preliminary data.</text>
</comment>
<feature type="region of interest" description="Disordered" evidence="1">
    <location>
        <begin position="55"/>
        <end position="78"/>
    </location>
</feature>
<dbReference type="EMBL" id="LCTV02000014">
    <property type="protein sequence ID" value="PRQ70646.1"/>
    <property type="molecule type" value="Genomic_DNA"/>
</dbReference>
<evidence type="ECO:0000256" key="1">
    <source>
        <dbReference type="SAM" id="MobiDB-lite"/>
    </source>
</evidence>
<evidence type="ECO:0000256" key="2">
    <source>
        <dbReference type="SAM" id="Phobius"/>
    </source>
</evidence>
<name>A0A2S9ZY09_RHOTO</name>
<accession>A0A2S9ZY09</accession>
<keyword evidence="2" id="KW-1133">Transmembrane helix</keyword>
<feature type="transmembrane region" description="Helical" evidence="2">
    <location>
        <begin position="29"/>
        <end position="47"/>
    </location>
</feature>
<proteinExistence type="predicted"/>
<dbReference type="AlphaFoldDB" id="A0A2S9ZY09"/>
<evidence type="ECO:0000313" key="4">
    <source>
        <dbReference type="Proteomes" id="UP000239560"/>
    </source>
</evidence>
<keyword evidence="2" id="KW-0472">Membrane</keyword>
<keyword evidence="2" id="KW-0812">Transmembrane</keyword>